<dbReference type="EMBL" id="JAFICZ010000001">
    <property type="protein sequence ID" value="MBP1294467.1"/>
    <property type="molecule type" value="Genomic_DNA"/>
</dbReference>
<evidence type="ECO:0000313" key="1">
    <source>
        <dbReference type="EMBL" id="MBP1294467.1"/>
    </source>
</evidence>
<comment type="caution">
    <text evidence="1">The sequence shown here is derived from an EMBL/GenBank/DDBJ whole genome shotgun (WGS) entry which is preliminary data.</text>
</comment>
<name>A0A7Y8QY36_BRAEL</name>
<sequence>MALLVSQGAPRLPEENPYRSGWRPPGWGRFQFAAKARWRLSKVDRHDSHSSMPGAPSFELIDALVFCRWWMQMEFIGRPMRGRFLVRQGGNGWMVYDSELKGPAQIEKNGAFAADGEQKPLRPDSYACFRCGGVTSAMSILDSRQGKSYRLRRCVSCEKLSWAEEE</sequence>
<dbReference type="AlphaFoldDB" id="A0A7Y8QY36"/>
<dbReference type="RefSeq" id="WP_129965244.1">
    <property type="nucleotide sequence ID" value="NZ_BJNL01000034.1"/>
</dbReference>
<gene>
    <name evidence="1" type="ORF">JOH49_004220</name>
</gene>
<evidence type="ECO:0000313" key="2">
    <source>
        <dbReference type="Proteomes" id="UP000673383"/>
    </source>
</evidence>
<dbReference type="GeneID" id="92951867"/>
<reference evidence="1" key="1">
    <citation type="submission" date="2021-02" db="EMBL/GenBank/DDBJ databases">
        <title>Genomic Encyclopedia of Type Strains, Phase IV (KMG-V): Genome sequencing to study the core and pangenomes of soil and plant-associated prokaryotes.</title>
        <authorList>
            <person name="Whitman W."/>
        </authorList>
    </citation>
    <scope>NUCLEOTIDE SEQUENCE</scope>
    <source>
        <strain evidence="1">USDA 406</strain>
    </source>
</reference>
<proteinExistence type="predicted"/>
<dbReference type="Proteomes" id="UP000673383">
    <property type="component" value="Unassembled WGS sequence"/>
</dbReference>
<organism evidence="1 2">
    <name type="scientific">Bradyrhizobium elkanii</name>
    <dbReference type="NCBI Taxonomy" id="29448"/>
    <lineage>
        <taxon>Bacteria</taxon>
        <taxon>Pseudomonadati</taxon>
        <taxon>Pseudomonadota</taxon>
        <taxon>Alphaproteobacteria</taxon>
        <taxon>Hyphomicrobiales</taxon>
        <taxon>Nitrobacteraceae</taxon>
        <taxon>Bradyrhizobium</taxon>
    </lineage>
</organism>
<accession>A0A7Y8QY36</accession>
<protein>
    <submittedName>
        <fullName evidence="1">Uncharacterized protein</fullName>
    </submittedName>
</protein>